<feature type="transmembrane region" description="Helical" evidence="1">
    <location>
        <begin position="112"/>
        <end position="133"/>
    </location>
</feature>
<keyword evidence="1" id="KW-0472">Membrane</keyword>
<keyword evidence="1" id="KW-0812">Transmembrane</keyword>
<feature type="transmembrane region" description="Helical" evidence="1">
    <location>
        <begin position="77"/>
        <end position="100"/>
    </location>
</feature>
<accession>A0A1G9MPM4</accession>
<feature type="transmembrane region" description="Helical" evidence="1">
    <location>
        <begin position="203"/>
        <end position="221"/>
    </location>
</feature>
<gene>
    <name evidence="2" type="ORF">SAMN05421813_10265</name>
</gene>
<dbReference type="OrthoDB" id="822156at2"/>
<feature type="transmembrane region" description="Helical" evidence="1">
    <location>
        <begin position="145"/>
        <end position="163"/>
    </location>
</feature>
<dbReference type="STRING" id="990371.SAMN05421813_10265"/>
<sequence>MEDSKTKGKPFYRNAYLYFILAAAITIFAFLPSYFYRLTVTDSAHHFHGITATLWLILLIIQPYLYQAGKLKWHRMIGKISFILVPLIIISALNMVQIMLINQANYPPHKAYQLAFIDFVTLIQFLLFYILAIYKRKEIQLHARYMACTVLGPLIPALTRLLFRIPYINNFDKSLNISYILIEIVLVLLILDDKKTGKIRLPYLLALFLFMLQHLLMNFASQWEWWTKIMNAFAYLNI</sequence>
<feature type="transmembrane region" description="Helical" evidence="1">
    <location>
        <begin position="47"/>
        <end position="65"/>
    </location>
</feature>
<organism evidence="2 3">
    <name type="scientific">Daejeonella rubra</name>
    <dbReference type="NCBI Taxonomy" id="990371"/>
    <lineage>
        <taxon>Bacteria</taxon>
        <taxon>Pseudomonadati</taxon>
        <taxon>Bacteroidota</taxon>
        <taxon>Sphingobacteriia</taxon>
        <taxon>Sphingobacteriales</taxon>
        <taxon>Sphingobacteriaceae</taxon>
        <taxon>Daejeonella</taxon>
    </lineage>
</organism>
<dbReference type="AlphaFoldDB" id="A0A1G9MPM4"/>
<dbReference type="RefSeq" id="WP_090698627.1">
    <property type="nucleotide sequence ID" value="NZ_FNHH01000002.1"/>
</dbReference>
<name>A0A1G9MPM4_9SPHI</name>
<dbReference type="Proteomes" id="UP000199226">
    <property type="component" value="Unassembled WGS sequence"/>
</dbReference>
<proteinExistence type="predicted"/>
<keyword evidence="1" id="KW-1133">Transmembrane helix</keyword>
<protein>
    <submittedName>
        <fullName evidence="2">Uncharacterized protein</fullName>
    </submittedName>
</protein>
<evidence type="ECO:0000313" key="3">
    <source>
        <dbReference type="Proteomes" id="UP000199226"/>
    </source>
</evidence>
<dbReference type="EMBL" id="FNHH01000002">
    <property type="protein sequence ID" value="SDL76200.1"/>
    <property type="molecule type" value="Genomic_DNA"/>
</dbReference>
<feature type="transmembrane region" description="Helical" evidence="1">
    <location>
        <begin position="175"/>
        <end position="191"/>
    </location>
</feature>
<feature type="transmembrane region" description="Helical" evidence="1">
    <location>
        <begin position="15"/>
        <end position="35"/>
    </location>
</feature>
<evidence type="ECO:0000256" key="1">
    <source>
        <dbReference type="SAM" id="Phobius"/>
    </source>
</evidence>
<evidence type="ECO:0000313" key="2">
    <source>
        <dbReference type="EMBL" id="SDL76200.1"/>
    </source>
</evidence>
<keyword evidence="3" id="KW-1185">Reference proteome</keyword>
<reference evidence="3" key="1">
    <citation type="submission" date="2016-10" db="EMBL/GenBank/DDBJ databases">
        <authorList>
            <person name="Varghese N."/>
            <person name="Submissions S."/>
        </authorList>
    </citation>
    <scope>NUCLEOTIDE SEQUENCE [LARGE SCALE GENOMIC DNA]</scope>
    <source>
        <strain evidence="3">DSM 24536</strain>
    </source>
</reference>